<organism evidence="7 8">
    <name type="scientific">Bacillus thermozeamaize</name>
    <dbReference type="NCBI Taxonomy" id="230954"/>
    <lineage>
        <taxon>Bacteria</taxon>
        <taxon>Bacillati</taxon>
        <taxon>Bacillota</taxon>
        <taxon>Bacilli</taxon>
        <taxon>Bacillales</taxon>
        <taxon>Bacillaceae</taxon>
        <taxon>Bacillus</taxon>
    </lineage>
</organism>
<name>A0A1Y3PSP9_9BACI</name>
<dbReference type="InterPro" id="IPR036250">
    <property type="entry name" value="AcylCo_DH-like_C"/>
</dbReference>
<evidence type="ECO:0000313" key="8">
    <source>
        <dbReference type="Proteomes" id="UP000196475"/>
    </source>
</evidence>
<dbReference type="Pfam" id="PF02771">
    <property type="entry name" value="Acyl-CoA_dh_N"/>
    <property type="match status" value="1"/>
</dbReference>
<evidence type="ECO:0000256" key="3">
    <source>
        <dbReference type="ARBA" id="ARBA00022630"/>
    </source>
</evidence>
<dbReference type="Pfam" id="PF00441">
    <property type="entry name" value="Acyl-CoA_dh_1"/>
    <property type="match status" value="1"/>
</dbReference>
<comment type="cofactor">
    <cofactor evidence="1">
        <name>FAD</name>
        <dbReference type="ChEBI" id="CHEBI:57692"/>
    </cofactor>
</comment>
<dbReference type="InterPro" id="IPR037069">
    <property type="entry name" value="AcylCoA_DH/ox_N_sf"/>
</dbReference>
<protein>
    <submittedName>
        <fullName evidence="7">Acyl-CoA dehydrogenase</fullName>
    </submittedName>
</protein>
<dbReference type="EMBL" id="LZRT01000019">
    <property type="protein sequence ID" value="OUM90362.1"/>
    <property type="molecule type" value="Genomic_DNA"/>
</dbReference>
<dbReference type="SUPFAM" id="SSF47203">
    <property type="entry name" value="Acyl-CoA dehydrogenase C-terminal domain-like"/>
    <property type="match status" value="1"/>
</dbReference>
<dbReference type="PANTHER" id="PTHR43884:SF12">
    <property type="entry name" value="ISOVALERYL-COA DEHYDROGENASE, MITOCHONDRIAL-RELATED"/>
    <property type="match status" value="1"/>
</dbReference>
<dbReference type="Proteomes" id="UP000196475">
    <property type="component" value="Unassembled WGS sequence"/>
</dbReference>
<comment type="caution">
    <text evidence="7">The sequence shown here is derived from an EMBL/GenBank/DDBJ whole genome shotgun (WGS) entry which is preliminary data.</text>
</comment>
<evidence type="ECO:0000256" key="2">
    <source>
        <dbReference type="ARBA" id="ARBA00009347"/>
    </source>
</evidence>
<proteinExistence type="inferred from homology"/>
<dbReference type="PANTHER" id="PTHR43884">
    <property type="entry name" value="ACYL-COA DEHYDROGENASE"/>
    <property type="match status" value="1"/>
</dbReference>
<dbReference type="SUPFAM" id="SSF56645">
    <property type="entry name" value="Acyl-CoA dehydrogenase NM domain-like"/>
    <property type="match status" value="1"/>
</dbReference>
<dbReference type="GO" id="GO:0050660">
    <property type="term" value="F:flavin adenine dinucleotide binding"/>
    <property type="evidence" value="ECO:0007669"/>
    <property type="project" value="InterPro"/>
</dbReference>
<dbReference type="AlphaFoldDB" id="A0A1Y3PSP9"/>
<dbReference type="PROSITE" id="PS00073">
    <property type="entry name" value="ACYL_COA_DH_2"/>
    <property type="match status" value="1"/>
</dbReference>
<evidence type="ECO:0000259" key="5">
    <source>
        <dbReference type="Pfam" id="PF00441"/>
    </source>
</evidence>
<reference evidence="8" key="1">
    <citation type="submission" date="2016-06" db="EMBL/GenBank/DDBJ databases">
        <authorList>
            <person name="Nascimento L."/>
            <person name="Pereira R.V."/>
            <person name="Martins L.F."/>
            <person name="Quaggio R.B."/>
            <person name="Silva A.M."/>
            <person name="Setubal J.C."/>
        </authorList>
    </citation>
    <scope>NUCLEOTIDE SEQUENCE [LARGE SCALE GENOMIC DNA]</scope>
</reference>
<sequence length="389" mass="41970">MISFQPTEEEAAFVEVAKGLARDEIRPQARECEENRQVSPGIAAKAVELGFASLELPENWGGLQLPLISQAQIWQALSYGDLGVVQGLPGPGDAASLIRLAPDNPALQPYKKAGQNGSWPTVAYIDATDPEAPWVSALQVRPDGDGYVLHGISQPVRLAAFADYVAVAANDAAGEPVVLWLDRESVKWEIKGGDYRLGLLAAGLGRVQFNQAKAAGGQVVARGQAAGELIARAHARMRVLQAAKEVGLMEAALDYATAYTAERKAFGQVIAQFQGVSFRIADMVIETRLANHLVWEAATKVDADAPDAEGASLRALYRAHHALRYVTDAAVQLLGGHGFVQEYPVEKWMRDAQAQVGLYGREKEMLLRRGEQIVNGTSAVNETRRKVAL</sequence>
<keyword evidence="4" id="KW-0274">FAD</keyword>
<gene>
    <name evidence="7" type="ORF">BAA01_16085</name>
</gene>
<evidence type="ECO:0000256" key="4">
    <source>
        <dbReference type="ARBA" id="ARBA00022827"/>
    </source>
</evidence>
<comment type="similarity">
    <text evidence="2">Belongs to the acyl-CoA dehydrogenase family.</text>
</comment>
<dbReference type="PIRSF" id="PIRSF016578">
    <property type="entry name" value="HsaA"/>
    <property type="match status" value="1"/>
</dbReference>
<dbReference type="InterPro" id="IPR009075">
    <property type="entry name" value="AcylCo_DH/oxidase_C"/>
</dbReference>
<accession>A0A1Y3PSP9</accession>
<evidence type="ECO:0000256" key="1">
    <source>
        <dbReference type="ARBA" id="ARBA00001974"/>
    </source>
</evidence>
<dbReference type="Gene3D" id="1.20.140.10">
    <property type="entry name" value="Butyryl-CoA Dehydrogenase, subunit A, domain 3"/>
    <property type="match status" value="1"/>
</dbReference>
<keyword evidence="3" id="KW-0285">Flavoprotein</keyword>
<dbReference type="InterPro" id="IPR013786">
    <property type="entry name" value="AcylCoA_DH/ox_N"/>
</dbReference>
<dbReference type="GO" id="GO:0003995">
    <property type="term" value="F:acyl-CoA dehydrogenase activity"/>
    <property type="evidence" value="ECO:0007669"/>
    <property type="project" value="InterPro"/>
</dbReference>
<evidence type="ECO:0000313" key="7">
    <source>
        <dbReference type="EMBL" id="OUM90362.1"/>
    </source>
</evidence>
<feature type="domain" description="Acyl-CoA dehydrogenase/oxidase N-terminal" evidence="6">
    <location>
        <begin position="7"/>
        <end position="84"/>
    </location>
</feature>
<feature type="domain" description="Acyl-CoA dehydrogenase/oxidase C-terminal" evidence="5">
    <location>
        <begin position="235"/>
        <end position="355"/>
    </location>
</feature>
<dbReference type="Gene3D" id="1.10.540.10">
    <property type="entry name" value="Acyl-CoA dehydrogenase/oxidase, N-terminal domain"/>
    <property type="match status" value="1"/>
</dbReference>
<evidence type="ECO:0000259" key="6">
    <source>
        <dbReference type="Pfam" id="PF02771"/>
    </source>
</evidence>
<dbReference type="InterPro" id="IPR009100">
    <property type="entry name" value="AcylCoA_DH/oxidase_NM_dom_sf"/>
</dbReference>
<dbReference type="InterPro" id="IPR006089">
    <property type="entry name" value="Acyl-CoA_DH_CS"/>
</dbReference>